<name>A0A1F4UKC2_UNCKA</name>
<accession>A0A1F4UKC2</accession>
<comment type="caution">
    <text evidence="1">The sequence shown here is derived from an EMBL/GenBank/DDBJ whole genome shotgun (WGS) entry which is preliminary data.</text>
</comment>
<protein>
    <submittedName>
        <fullName evidence="1">Uncharacterized protein</fullName>
    </submittedName>
</protein>
<dbReference type="AlphaFoldDB" id="A0A1F4UKC2"/>
<dbReference type="EMBL" id="MEUV01000038">
    <property type="protein sequence ID" value="OGC45415.1"/>
    <property type="molecule type" value="Genomic_DNA"/>
</dbReference>
<gene>
    <name evidence="1" type="ORF">A2V49_03245</name>
</gene>
<organism evidence="1 2">
    <name type="scientific">candidate division WWE3 bacterium RBG_19FT_COMBO_34_6</name>
    <dbReference type="NCBI Taxonomy" id="1802612"/>
    <lineage>
        <taxon>Bacteria</taxon>
        <taxon>Katanobacteria</taxon>
    </lineage>
</organism>
<dbReference type="Proteomes" id="UP000178615">
    <property type="component" value="Unassembled WGS sequence"/>
</dbReference>
<evidence type="ECO:0000313" key="2">
    <source>
        <dbReference type="Proteomes" id="UP000178615"/>
    </source>
</evidence>
<sequence length="115" mass="13430">MKINGKEYNYNLQREHVPLFTKIIGKLKLKPDLSGSFNEILLMISMIQEALLNFDTALEDTLIFISAIYNVEPEEIKKLGLINEIKLWENFLNDKEITSFLSRVFKSKMMAMKKN</sequence>
<reference evidence="1 2" key="1">
    <citation type="journal article" date="2016" name="Nat. Commun.">
        <title>Thousands of microbial genomes shed light on interconnected biogeochemical processes in an aquifer system.</title>
        <authorList>
            <person name="Anantharaman K."/>
            <person name="Brown C.T."/>
            <person name="Hug L.A."/>
            <person name="Sharon I."/>
            <person name="Castelle C.J."/>
            <person name="Probst A.J."/>
            <person name="Thomas B.C."/>
            <person name="Singh A."/>
            <person name="Wilkins M.J."/>
            <person name="Karaoz U."/>
            <person name="Brodie E.L."/>
            <person name="Williams K.H."/>
            <person name="Hubbard S.S."/>
            <person name="Banfield J.F."/>
        </authorList>
    </citation>
    <scope>NUCLEOTIDE SEQUENCE [LARGE SCALE GENOMIC DNA]</scope>
</reference>
<proteinExistence type="predicted"/>
<evidence type="ECO:0000313" key="1">
    <source>
        <dbReference type="EMBL" id="OGC45415.1"/>
    </source>
</evidence>